<reference evidence="1 2" key="1">
    <citation type="submission" date="2019-02" db="EMBL/GenBank/DDBJ databases">
        <title>Deep-cultivation of Planctomycetes and their phenomic and genomic characterization uncovers novel biology.</title>
        <authorList>
            <person name="Wiegand S."/>
            <person name="Jogler M."/>
            <person name="Boedeker C."/>
            <person name="Pinto D."/>
            <person name="Vollmers J."/>
            <person name="Rivas-Marin E."/>
            <person name="Kohn T."/>
            <person name="Peeters S.H."/>
            <person name="Heuer A."/>
            <person name="Rast P."/>
            <person name="Oberbeckmann S."/>
            <person name="Bunk B."/>
            <person name="Jeske O."/>
            <person name="Meyerdierks A."/>
            <person name="Storesund J.E."/>
            <person name="Kallscheuer N."/>
            <person name="Luecker S."/>
            <person name="Lage O.M."/>
            <person name="Pohl T."/>
            <person name="Merkel B.J."/>
            <person name="Hornburger P."/>
            <person name="Mueller R.-W."/>
            <person name="Bruemmer F."/>
            <person name="Labrenz M."/>
            <person name="Spormann A.M."/>
            <person name="Op den Camp H."/>
            <person name="Overmann J."/>
            <person name="Amann R."/>
            <person name="Jetten M.S.M."/>
            <person name="Mascher T."/>
            <person name="Medema M.H."/>
            <person name="Devos D.P."/>
            <person name="Kaster A.-K."/>
            <person name="Ovreas L."/>
            <person name="Rohde M."/>
            <person name="Galperin M.Y."/>
            <person name="Jogler C."/>
        </authorList>
    </citation>
    <scope>NUCLEOTIDE SEQUENCE [LARGE SCALE GENOMIC DNA]</scope>
    <source>
        <strain evidence="1 2">Pan161</strain>
    </source>
</reference>
<organism evidence="1 2">
    <name type="scientific">Gimesia algae</name>
    <dbReference type="NCBI Taxonomy" id="2527971"/>
    <lineage>
        <taxon>Bacteria</taxon>
        <taxon>Pseudomonadati</taxon>
        <taxon>Planctomycetota</taxon>
        <taxon>Planctomycetia</taxon>
        <taxon>Planctomycetales</taxon>
        <taxon>Planctomycetaceae</taxon>
        <taxon>Gimesia</taxon>
    </lineage>
</organism>
<dbReference type="EMBL" id="CP036343">
    <property type="protein sequence ID" value="QDT89167.1"/>
    <property type="molecule type" value="Genomic_DNA"/>
</dbReference>
<sequence>MLTKEDLPHAGQITTATSQGNYIISIEGNDGSSCFVSVYQIPARALIAVKDPIQNDKLNSKLTMMIQGLNNREHAIEKKSVEYYSENDVNQFYLFAVAQGGNVDESTATCTKRNLHHEQLGFCNKKMFSQVLPV</sequence>
<keyword evidence="2" id="KW-1185">Reference proteome</keyword>
<protein>
    <submittedName>
        <fullName evidence="1">Uncharacterized protein</fullName>
    </submittedName>
</protein>
<accession>A0A517V834</accession>
<gene>
    <name evidence="1" type="ORF">Pan161_07930</name>
</gene>
<evidence type="ECO:0000313" key="1">
    <source>
        <dbReference type="EMBL" id="QDT89167.1"/>
    </source>
</evidence>
<name>A0A517V834_9PLAN</name>
<proteinExistence type="predicted"/>
<dbReference type="KEGG" id="gax:Pan161_07930"/>
<dbReference type="RefSeq" id="WP_145224261.1">
    <property type="nucleotide sequence ID" value="NZ_CP036343.1"/>
</dbReference>
<dbReference type="AlphaFoldDB" id="A0A517V834"/>
<dbReference type="Proteomes" id="UP000316855">
    <property type="component" value="Chromosome"/>
</dbReference>
<evidence type="ECO:0000313" key="2">
    <source>
        <dbReference type="Proteomes" id="UP000316855"/>
    </source>
</evidence>